<feature type="domain" description="NAD-dependent epimerase/dehydratase" evidence="3">
    <location>
        <begin position="15"/>
        <end position="228"/>
    </location>
</feature>
<sequence>MNPFSLKGDKKVSKIFLTGATGFVGRAILNMAHKQGHQVICAVRKPATRNEVFFDLTDDAIKPDFKQCDIVIHSAARVHIMDEQNANAEDLYQQANVNATVSLARNAAKEGVKRFVFLSSIKVNGEYSNPQAPFTEGDLANPSDTYSQSKLEAELALLALAKEVEMEVVIVRPPLVYGPGVKANFANLMRAIQKGIPLPLGSIHNKRSLIYVDNLADFVLMVAHHPLSVNQVFLVSDMNDVSTSQLVVTLKKALNSHCIILPIPRFIMTGILTLLGKKQVALRLFSSLQIDSNKFEEQLGWVPPYTFQAGIQKTAEFYLNNLNELD</sequence>
<dbReference type="InterPro" id="IPR001509">
    <property type="entry name" value="Epimerase_deHydtase"/>
</dbReference>
<dbReference type="PANTHER" id="PTHR43000">
    <property type="entry name" value="DTDP-D-GLUCOSE 4,6-DEHYDRATASE-RELATED"/>
    <property type="match status" value="1"/>
</dbReference>
<comment type="caution">
    <text evidence="4">The sequence shown here is derived from an EMBL/GenBank/DDBJ whole genome shotgun (WGS) entry which is preliminary data.</text>
</comment>
<comment type="similarity">
    <text evidence="2">Belongs to the NAD(P)-dependent epimerase/dehydratase family.</text>
</comment>
<name>A0ABD6WY86_PHODM</name>
<dbReference type="Pfam" id="PF01370">
    <property type="entry name" value="Epimerase"/>
    <property type="match status" value="1"/>
</dbReference>
<dbReference type="Gene3D" id="3.40.50.720">
    <property type="entry name" value="NAD(P)-binding Rossmann-like Domain"/>
    <property type="match status" value="1"/>
</dbReference>
<evidence type="ECO:0000313" key="4">
    <source>
        <dbReference type="EMBL" id="PSU14145.1"/>
    </source>
</evidence>
<accession>A0ABD6WY86</accession>
<evidence type="ECO:0000256" key="2">
    <source>
        <dbReference type="ARBA" id="ARBA00007637"/>
    </source>
</evidence>
<dbReference type="AlphaFoldDB" id="A0ABD6WY86"/>
<dbReference type="EMBL" id="PYMM01000025">
    <property type="protein sequence ID" value="PSU14145.1"/>
    <property type="molecule type" value="Genomic_DNA"/>
</dbReference>
<gene>
    <name evidence="4" type="ORF">CTM90_19855</name>
</gene>
<dbReference type="InterPro" id="IPR036291">
    <property type="entry name" value="NAD(P)-bd_dom_sf"/>
</dbReference>
<reference evidence="4 5" key="1">
    <citation type="submission" date="2018-03" db="EMBL/GenBank/DDBJ databases">
        <title>Whole genome sequencing of Histamine producing bacteria.</title>
        <authorList>
            <person name="Butler K."/>
        </authorList>
    </citation>
    <scope>NUCLEOTIDE SEQUENCE [LARGE SCALE GENOMIC DNA]</scope>
    <source>
        <strain evidence="4 5">BT-6</strain>
    </source>
</reference>
<proteinExistence type="inferred from homology"/>
<evidence type="ECO:0000259" key="3">
    <source>
        <dbReference type="Pfam" id="PF01370"/>
    </source>
</evidence>
<evidence type="ECO:0000313" key="5">
    <source>
        <dbReference type="Proteomes" id="UP000241404"/>
    </source>
</evidence>
<dbReference type="Proteomes" id="UP000241404">
    <property type="component" value="Unassembled WGS sequence"/>
</dbReference>
<dbReference type="SUPFAM" id="SSF51735">
    <property type="entry name" value="NAD(P)-binding Rossmann-fold domains"/>
    <property type="match status" value="1"/>
</dbReference>
<organism evidence="4 5">
    <name type="scientific">Photobacterium damselae</name>
    <dbReference type="NCBI Taxonomy" id="38293"/>
    <lineage>
        <taxon>Bacteria</taxon>
        <taxon>Pseudomonadati</taxon>
        <taxon>Pseudomonadota</taxon>
        <taxon>Gammaproteobacteria</taxon>
        <taxon>Vibrionales</taxon>
        <taxon>Vibrionaceae</taxon>
        <taxon>Photobacterium</taxon>
    </lineage>
</organism>
<evidence type="ECO:0000256" key="1">
    <source>
        <dbReference type="ARBA" id="ARBA00005125"/>
    </source>
</evidence>
<protein>
    <recommendedName>
        <fullName evidence="3">NAD-dependent epimerase/dehydratase domain-containing protein</fullName>
    </recommendedName>
</protein>
<comment type="pathway">
    <text evidence="1">Bacterial outer membrane biogenesis; LPS O-antigen biosynthesis.</text>
</comment>